<dbReference type="Proteomes" id="UP000500741">
    <property type="component" value="Chromosome"/>
</dbReference>
<dbReference type="RefSeq" id="WP_166008960.1">
    <property type="nucleotide sequence ID" value="NZ_CP049888.1"/>
</dbReference>
<name>A0A6G8AY35_9LACO</name>
<keyword evidence="2" id="KW-1185">Reference proteome</keyword>
<reference evidence="1 2" key="1">
    <citation type="submission" date="2020-03" db="EMBL/GenBank/DDBJ databases">
        <title>Weissella sp. nov., isolated from Cybister lewisianus.</title>
        <authorList>
            <person name="Hyun D.-W."/>
            <person name="Bae J.-W."/>
        </authorList>
    </citation>
    <scope>NUCLEOTIDE SEQUENCE [LARGE SCALE GENOMIC DNA]</scope>
    <source>
        <strain evidence="1 2">HDW19</strain>
    </source>
</reference>
<organism evidence="1 2">
    <name type="scientific">Weissella coleopterorum</name>
    <dbReference type="NCBI Taxonomy" id="2714949"/>
    <lineage>
        <taxon>Bacteria</taxon>
        <taxon>Bacillati</taxon>
        <taxon>Bacillota</taxon>
        <taxon>Bacilli</taxon>
        <taxon>Lactobacillales</taxon>
        <taxon>Lactobacillaceae</taxon>
        <taxon>Weissella</taxon>
    </lineage>
</organism>
<dbReference type="KEGG" id="wco:G7084_00250"/>
<protein>
    <submittedName>
        <fullName evidence="1">Uncharacterized protein</fullName>
    </submittedName>
</protein>
<dbReference type="EMBL" id="CP049888">
    <property type="protein sequence ID" value="QIL49890.1"/>
    <property type="molecule type" value="Genomic_DNA"/>
</dbReference>
<evidence type="ECO:0000313" key="1">
    <source>
        <dbReference type="EMBL" id="QIL49890.1"/>
    </source>
</evidence>
<dbReference type="AlphaFoldDB" id="A0A6G8AY35"/>
<proteinExistence type="predicted"/>
<evidence type="ECO:0000313" key="2">
    <source>
        <dbReference type="Proteomes" id="UP000500741"/>
    </source>
</evidence>
<sequence length="134" mass="15800">MDNFGLSIIDENGQAHGLPELLDEKRLQMKSNDEIEDLARNIKYFDKPKKLIMEELKTRLDTGQQFYGVEYRNRQTKIVPIDNNDLKKMFVEKYGWDSVVLKSHTQLKKKFGDDISNDLERITILENGKTIHWK</sequence>
<accession>A0A6G8AY35</accession>
<gene>
    <name evidence="1" type="ORF">G7084_00250</name>
</gene>